<reference evidence="2 3" key="1">
    <citation type="submission" date="2018-10" db="EMBL/GenBank/DDBJ databases">
        <authorList>
            <person name="Peiro R."/>
            <person name="Begona"/>
            <person name="Cbmso G."/>
            <person name="Lopez M."/>
            <person name="Gonzalez S."/>
            <person name="Sacristan E."/>
            <person name="Castillo E."/>
        </authorList>
    </citation>
    <scope>NUCLEOTIDE SEQUENCE [LARGE SCALE GENOMIC DNA]</scope>
    <source>
        <strain evidence="2">TTHNAR1</strain>
    </source>
</reference>
<gene>
    <name evidence="2" type="ORF">TTHN1_00663</name>
</gene>
<dbReference type="RefSeq" id="WP_124104474.1">
    <property type="nucleotide sequence ID" value="NZ_LR027517.1"/>
</dbReference>
<feature type="region of interest" description="Disordered" evidence="1">
    <location>
        <begin position="135"/>
        <end position="167"/>
    </location>
</feature>
<sequence length="167" mass="18245">MGSEAKILRAKDVPTPAGVSLPVVWLDLGGRTDVAVPLVRLAEAVGYHRRKVHALVERDPVLSSYRVTVTVTREGMPVKTAFLQRPGVLGVMVKMSAARIQDPAKRERVIAFQRWAFETLDRLLFEGQAPAQPPLFHPAPAVPSPPRPPMPLRGTASWPSACSPEKC</sequence>
<dbReference type="EMBL" id="LR027517">
    <property type="protein sequence ID" value="VCU52908.1"/>
    <property type="molecule type" value="Genomic_DNA"/>
</dbReference>
<evidence type="ECO:0000313" key="2">
    <source>
        <dbReference type="EMBL" id="VCU52908.1"/>
    </source>
</evidence>
<dbReference type="Proteomes" id="UP000279841">
    <property type="component" value="Chromosome"/>
</dbReference>
<dbReference type="AlphaFoldDB" id="A0A3P4AR45"/>
<proteinExistence type="predicted"/>
<accession>A0A3P4AR45</accession>
<feature type="compositionally biased region" description="Pro residues" evidence="1">
    <location>
        <begin position="135"/>
        <end position="151"/>
    </location>
</feature>
<evidence type="ECO:0008006" key="4">
    <source>
        <dbReference type="Google" id="ProtNLM"/>
    </source>
</evidence>
<protein>
    <recommendedName>
        <fullName evidence="4">Antirepressor protein ant N-terminal domain-containing protein</fullName>
    </recommendedName>
</protein>
<evidence type="ECO:0000313" key="3">
    <source>
        <dbReference type="Proteomes" id="UP000279841"/>
    </source>
</evidence>
<name>A0A3P4AR45_THETH</name>
<organism evidence="2 3">
    <name type="scientific">Thermus thermophilus</name>
    <dbReference type="NCBI Taxonomy" id="274"/>
    <lineage>
        <taxon>Bacteria</taxon>
        <taxon>Thermotogati</taxon>
        <taxon>Deinococcota</taxon>
        <taxon>Deinococci</taxon>
        <taxon>Thermales</taxon>
        <taxon>Thermaceae</taxon>
        <taxon>Thermus</taxon>
    </lineage>
</organism>
<evidence type="ECO:0000256" key="1">
    <source>
        <dbReference type="SAM" id="MobiDB-lite"/>
    </source>
</evidence>